<keyword evidence="2" id="KW-1185">Reference proteome</keyword>
<reference evidence="2" key="1">
    <citation type="submission" date="2012-06" db="EMBL/GenBank/DDBJ databases">
        <title>Complete sequence of chromosome of Desulfomonile tiedjei DSM 6799.</title>
        <authorList>
            <person name="Lucas S."/>
            <person name="Copeland A."/>
            <person name="Lapidus A."/>
            <person name="Glavina del Rio T."/>
            <person name="Dalin E."/>
            <person name="Tice H."/>
            <person name="Bruce D."/>
            <person name="Goodwin L."/>
            <person name="Pitluck S."/>
            <person name="Peters L."/>
            <person name="Ovchinnikova G."/>
            <person name="Zeytun A."/>
            <person name="Lu M."/>
            <person name="Kyrpides N."/>
            <person name="Mavromatis K."/>
            <person name="Ivanova N."/>
            <person name="Brettin T."/>
            <person name="Detter J.C."/>
            <person name="Han C."/>
            <person name="Larimer F."/>
            <person name="Land M."/>
            <person name="Hauser L."/>
            <person name="Markowitz V."/>
            <person name="Cheng J.-F."/>
            <person name="Hugenholtz P."/>
            <person name="Woyke T."/>
            <person name="Wu D."/>
            <person name="Spring S."/>
            <person name="Schroeder M."/>
            <person name="Brambilla E."/>
            <person name="Klenk H.-P."/>
            <person name="Eisen J.A."/>
        </authorList>
    </citation>
    <scope>NUCLEOTIDE SEQUENCE [LARGE SCALE GENOMIC DNA]</scope>
    <source>
        <strain evidence="2">ATCC 49306 / DSM 6799 / DCB-1</strain>
    </source>
</reference>
<dbReference type="Proteomes" id="UP000006055">
    <property type="component" value="Chromosome"/>
</dbReference>
<accession>I4CDM5</accession>
<evidence type="ECO:0000313" key="1">
    <source>
        <dbReference type="EMBL" id="AFM27666.1"/>
    </source>
</evidence>
<dbReference type="AlphaFoldDB" id="I4CDM5"/>
<name>I4CDM5_DESTA</name>
<evidence type="ECO:0000313" key="2">
    <source>
        <dbReference type="Proteomes" id="UP000006055"/>
    </source>
</evidence>
<protein>
    <submittedName>
        <fullName evidence="1">Uncharacterized protein</fullName>
    </submittedName>
</protein>
<proteinExistence type="predicted"/>
<gene>
    <name evidence="1" type="ordered locus">Desti_5056</name>
</gene>
<dbReference type="EMBL" id="CP003360">
    <property type="protein sequence ID" value="AFM27666.1"/>
    <property type="molecule type" value="Genomic_DNA"/>
</dbReference>
<dbReference type="KEGG" id="dti:Desti_5056"/>
<dbReference type="HOGENOM" id="CLU_3060943_0_0_7"/>
<organism evidence="1 2">
    <name type="scientific">Desulfomonile tiedjei (strain ATCC 49306 / DSM 6799 / DCB-1)</name>
    <dbReference type="NCBI Taxonomy" id="706587"/>
    <lineage>
        <taxon>Bacteria</taxon>
        <taxon>Pseudomonadati</taxon>
        <taxon>Thermodesulfobacteriota</taxon>
        <taxon>Desulfomonilia</taxon>
        <taxon>Desulfomonilales</taxon>
        <taxon>Desulfomonilaceae</taxon>
        <taxon>Desulfomonile</taxon>
    </lineage>
</organism>
<sequence>MMIEEVRFWVFSIESDSQNLSLAYEYVFIPTRQCVSWHALNGGWRNAKEHRVI</sequence>